<dbReference type="KEGG" id="pcav:D3880_11725"/>
<dbReference type="AlphaFoldDB" id="A0A385ZAP7"/>
<dbReference type="SUPFAM" id="SSF52540">
    <property type="entry name" value="P-loop containing nucleoside triphosphate hydrolases"/>
    <property type="match status" value="1"/>
</dbReference>
<evidence type="ECO:0000256" key="3">
    <source>
        <dbReference type="ARBA" id="ARBA00022741"/>
    </source>
</evidence>
<reference evidence="8" key="1">
    <citation type="submission" date="2018-09" db="EMBL/GenBank/DDBJ databases">
        <authorList>
            <person name="Zhu H."/>
        </authorList>
    </citation>
    <scope>NUCLEOTIDE SEQUENCE [LARGE SCALE GENOMIC DNA]</scope>
    <source>
        <strain evidence="8">K2W31S-8</strain>
    </source>
</reference>
<evidence type="ECO:0000313" key="8">
    <source>
        <dbReference type="Proteomes" id="UP000265560"/>
    </source>
</evidence>
<dbReference type="InterPro" id="IPR003439">
    <property type="entry name" value="ABC_transporter-like_ATP-bd"/>
</dbReference>
<evidence type="ECO:0000256" key="1">
    <source>
        <dbReference type="ARBA" id="ARBA00005417"/>
    </source>
</evidence>
<sequence>MLEIENLSAAYGPKHVLFNIDLKVPAGDIVVVVGPNGAGKSTLLNAVTGLGQITSGRVVFNGQDVNRLRPDQVVRHGLALCPEGRQILQRLTVEENLIAGHVGRTDKSFETLRAEVFELFPVLKERRNSPANRMSGGQHQMLAIGRALMAEPSLLMLDEPSLGLAPKIITQIFHIILDLANSGIAILLVEQNARLAIEIADYVHVLEGGRCALHGEPEEISGRPELMHLYFAGAGEH</sequence>
<dbReference type="SMART" id="SM00382">
    <property type="entry name" value="AAA"/>
    <property type="match status" value="1"/>
</dbReference>
<dbReference type="InterPro" id="IPR027417">
    <property type="entry name" value="P-loop_NTPase"/>
</dbReference>
<protein>
    <submittedName>
        <fullName evidence="7">ABC transporter ATP-binding protein</fullName>
    </submittedName>
</protein>
<evidence type="ECO:0000256" key="4">
    <source>
        <dbReference type="ARBA" id="ARBA00022840"/>
    </source>
</evidence>
<keyword evidence="4 7" id="KW-0067">ATP-binding</keyword>
<dbReference type="Pfam" id="PF00005">
    <property type="entry name" value="ABC_tran"/>
    <property type="match status" value="1"/>
</dbReference>
<dbReference type="CDD" id="cd03224">
    <property type="entry name" value="ABC_TM1139_LivF_branched"/>
    <property type="match status" value="1"/>
</dbReference>
<proteinExistence type="inferred from homology"/>
<evidence type="ECO:0000259" key="6">
    <source>
        <dbReference type="PROSITE" id="PS50893"/>
    </source>
</evidence>
<dbReference type="GO" id="GO:0015658">
    <property type="term" value="F:branched-chain amino acid transmembrane transporter activity"/>
    <property type="evidence" value="ECO:0007669"/>
    <property type="project" value="TreeGrafter"/>
</dbReference>
<evidence type="ECO:0000256" key="2">
    <source>
        <dbReference type="ARBA" id="ARBA00022448"/>
    </source>
</evidence>
<name>A0A385ZAP7_9PSED</name>
<gene>
    <name evidence="7" type="ORF">D3880_11725</name>
</gene>
<organism evidence="7 8">
    <name type="scientific">Pseudomonas cavernae</name>
    <dbReference type="NCBI Taxonomy" id="2320867"/>
    <lineage>
        <taxon>Bacteria</taxon>
        <taxon>Pseudomonadati</taxon>
        <taxon>Pseudomonadota</taxon>
        <taxon>Gammaproteobacteria</taxon>
        <taxon>Pseudomonadales</taxon>
        <taxon>Pseudomonadaceae</taxon>
        <taxon>Pseudomonas</taxon>
    </lineage>
</organism>
<keyword evidence="2" id="KW-0813">Transport</keyword>
<keyword evidence="5" id="KW-0029">Amino-acid transport</keyword>
<dbReference type="PANTHER" id="PTHR43820:SF4">
    <property type="entry name" value="HIGH-AFFINITY BRANCHED-CHAIN AMINO ACID TRANSPORT ATP-BINDING PROTEIN LIVF"/>
    <property type="match status" value="1"/>
</dbReference>
<dbReference type="Proteomes" id="UP000265560">
    <property type="component" value="Chromosome"/>
</dbReference>
<dbReference type="GO" id="GO:0015807">
    <property type="term" value="P:L-amino acid transport"/>
    <property type="evidence" value="ECO:0007669"/>
    <property type="project" value="TreeGrafter"/>
</dbReference>
<comment type="similarity">
    <text evidence="1">Belongs to the ABC transporter superfamily.</text>
</comment>
<dbReference type="GO" id="GO:0016887">
    <property type="term" value="F:ATP hydrolysis activity"/>
    <property type="evidence" value="ECO:0007669"/>
    <property type="project" value="InterPro"/>
</dbReference>
<dbReference type="OrthoDB" id="9776369at2"/>
<evidence type="ECO:0000256" key="5">
    <source>
        <dbReference type="ARBA" id="ARBA00022970"/>
    </source>
</evidence>
<dbReference type="PANTHER" id="PTHR43820">
    <property type="entry name" value="HIGH-AFFINITY BRANCHED-CHAIN AMINO ACID TRANSPORT ATP-BINDING PROTEIN LIVF"/>
    <property type="match status" value="1"/>
</dbReference>
<dbReference type="Gene3D" id="3.40.50.300">
    <property type="entry name" value="P-loop containing nucleotide triphosphate hydrolases"/>
    <property type="match status" value="1"/>
</dbReference>
<evidence type="ECO:0000313" key="7">
    <source>
        <dbReference type="EMBL" id="AYC35078.1"/>
    </source>
</evidence>
<dbReference type="PROSITE" id="PS50893">
    <property type="entry name" value="ABC_TRANSPORTER_2"/>
    <property type="match status" value="1"/>
</dbReference>
<dbReference type="GO" id="GO:0005524">
    <property type="term" value="F:ATP binding"/>
    <property type="evidence" value="ECO:0007669"/>
    <property type="project" value="UniProtKB-KW"/>
</dbReference>
<keyword evidence="3" id="KW-0547">Nucleotide-binding</keyword>
<dbReference type="EMBL" id="CP032419">
    <property type="protein sequence ID" value="AYC35078.1"/>
    <property type="molecule type" value="Genomic_DNA"/>
</dbReference>
<dbReference type="InterPro" id="IPR052156">
    <property type="entry name" value="BCAA_Transport_ATP-bd_LivF"/>
</dbReference>
<feature type="domain" description="ABC transporter" evidence="6">
    <location>
        <begin position="2"/>
        <end position="233"/>
    </location>
</feature>
<accession>A0A385ZAP7</accession>
<keyword evidence="8" id="KW-1185">Reference proteome</keyword>
<dbReference type="InterPro" id="IPR003593">
    <property type="entry name" value="AAA+_ATPase"/>
</dbReference>